<keyword evidence="2" id="KW-1133">Transmembrane helix</keyword>
<evidence type="ECO:0000313" key="3">
    <source>
        <dbReference type="EMBL" id="RDK85406.1"/>
    </source>
</evidence>
<accession>A0A370QAK4</accession>
<feature type="coiled-coil region" evidence="1">
    <location>
        <begin position="21"/>
        <end position="48"/>
    </location>
</feature>
<organism evidence="3 4">
    <name type="scientific">Marinirhabdus gelatinilytica</name>
    <dbReference type="NCBI Taxonomy" id="1703343"/>
    <lineage>
        <taxon>Bacteria</taxon>
        <taxon>Pseudomonadati</taxon>
        <taxon>Bacteroidota</taxon>
        <taxon>Flavobacteriia</taxon>
        <taxon>Flavobacteriales</taxon>
        <taxon>Flavobacteriaceae</taxon>
    </lineage>
</organism>
<comment type="caution">
    <text evidence="3">The sequence shown here is derived from an EMBL/GenBank/DDBJ whole genome shotgun (WGS) entry which is preliminary data.</text>
</comment>
<sequence>MKNKIFMYLFFFAVLFIIFQYMNEKSIFENQERKIESLTQKQKEADSLANLQEERIGELNYFNLMGNDDAMTYLERLGMEAADVQNMVRDKILDMNVAPGGNPLVPVESIEGTMQINKIKFLNHRWIIAEFSDGDNWGEVLIEYFFDQNNELSIERLDEVLYVN</sequence>
<keyword evidence="1" id="KW-0175">Coiled coil</keyword>
<keyword evidence="2" id="KW-0472">Membrane</keyword>
<evidence type="ECO:0000313" key="4">
    <source>
        <dbReference type="Proteomes" id="UP000255317"/>
    </source>
</evidence>
<reference evidence="3 4" key="1">
    <citation type="submission" date="2018-07" db="EMBL/GenBank/DDBJ databases">
        <title>Genomic Encyclopedia of Type Strains, Phase IV (KMG-IV): sequencing the most valuable type-strain genomes for metagenomic binning, comparative biology and taxonomic classification.</title>
        <authorList>
            <person name="Goeker M."/>
        </authorList>
    </citation>
    <scope>NUCLEOTIDE SEQUENCE [LARGE SCALE GENOMIC DNA]</scope>
    <source>
        <strain evidence="3 4">DSM 101478</strain>
    </source>
</reference>
<keyword evidence="4" id="KW-1185">Reference proteome</keyword>
<dbReference type="OrthoDB" id="1451701at2"/>
<dbReference type="AlphaFoldDB" id="A0A370QAK4"/>
<gene>
    <name evidence="3" type="ORF">C8D94_103231</name>
</gene>
<evidence type="ECO:0008006" key="5">
    <source>
        <dbReference type="Google" id="ProtNLM"/>
    </source>
</evidence>
<keyword evidence="2" id="KW-0812">Transmembrane</keyword>
<evidence type="ECO:0000256" key="2">
    <source>
        <dbReference type="SAM" id="Phobius"/>
    </source>
</evidence>
<proteinExistence type="predicted"/>
<feature type="transmembrane region" description="Helical" evidence="2">
    <location>
        <begin position="5"/>
        <end position="22"/>
    </location>
</feature>
<dbReference type="EMBL" id="QRAO01000003">
    <property type="protein sequence ID" value="RDK85406.1"/>
    <property type="molecule type" value="Genomic_DNA"/>
</dbReference>
<dbReference type="RefSeq" id="WP_115123830.1">
    <property type="nucleotide sequence ID" value="NZ_QRAO01000003.1"/>
</dbReference>
<name>A0A370QAK4_9FLAO</name>
<evidence type="ECO:0000256" key="1">
    <source>
        <dbReference type="SAM" id="Coils"/>
    </source>
</evidence>
<protein>
    <recommendedName>
        <fullName evidence="5">Hydrolase</fullName>
    </recommendedName>
</protein>
<dbReference type="Proteomes" id="UP000255317">
    <property type="component" value="Unassembled WGS sequence"/>
</dbReference>